<dbReference type="EMBL" id="RCCP01000003">
    <property type="protein sequence ID" value="RLJ86817.1"/>
    <property type="molecule type" value="Genomic_DNA"/>
</dbReference>
<keyword evidence="1" id="KW-0812">Transmembrane</keyword>
<proteinExistence type="predicted"/>
<evidence type="ECO:0000313" key="3">
    <source>
        <dbReference type="Proteomes" id="UP000280791"/>
    </source>
</evidence>
<evidence type="ECO:0000256" key="1">
    <source>
        <dbReference type="SAM" id="Phobius"/>
    </source>
</evidence>
<accession>A0A497YI52</accession>
<name>A0A497YI52_9BACL</name>
<gene>
    <name evidence="2" type="ORF">DFR62_2420</name>
</gene>
<protein>
    <submittedName>
        <fullName evidence="2">Uncharacterized protein</fullName>
    </submittedName>
</protein>
<keyword evidence="1" id="KW-1133">Transmembrane helix</keyword>
<feature type="transmembrane region" description="Helical" evidence="1">
    <location>
        <begin position="6"/>
        <end position="27"/>
    </location>
</feature>
<keyword evidence="3" id="KW-1185">Reference proteome</keyword>
<comment type="caution">
    <text evidence="2">The sequence shown here is derived from an EMBL/GenBank/DDBJ whole genome shotgun (WGS) entry which is preliminary data.</text>
</comment>
<organism evidence="2 3">
    <name type="scientific">Planococcus citreus</name>
    <dbReference type="NCBI Taxonomy" id="1373"/>
    <lineage>
        <taxon>Bacteria</taxon>
        <taxon>Bacillati</taxon>
        <taxon>Bacillota</taxon>
        <taxon>Bacilli</taxon>
        <taxon>Bacillales</taxon>
        <taxon>Caryophanaceae</taxon>
        <taxon>Planococcus</taxon>
    </lineage>
</organism>
<keyword evidence="1" id="KW-0472">Membrane</keyword>
<evidence type="ECO:0000313" key="2">
    <source>
        <dbReference type="EMBL" id="RLJ86817.1"/>
    </source>
</evidence>
<sequence>MTDIVGLLPMLIFGGIAVVIIGMVFSFKNWTH</sequence>
<dbReference type="Proteomes" id="UP000280791">
    <property type="component" value="Unassembled WGS sequence"/>
</dbReference>
<dbReference type="AlphaFoldDB" id="A0A497YI52"/>
<reference evidence="2 3" key="1">
    <citation type="submission" date="2018-10" db="EMBL/GenBank/DDBJ databases">
        <title>Genomic Encyclopedia of Type Strains, Phase IV (KMG-IV): sequencing the most valuable type-strain genomes for metagenomic binning, comparative biology and taxonomic classification.</title>
        <authorList>
            <person name="Goeker M."/>
        </authorList>
    </citation>
    <scope>NUCLEOTIDE SEQUENCE [LARGE SCALE GENOMIC DNA]</scope>
    <source>
        <strain evidence="2 3">DSM 20549</strain>
    </source>
</reference>